<dbReference type="GO" id="GO:0015086">
    <property type="term" value="F:cadmium ion transmembrane transporter activity"/>
    <property type="evidence" value="ECO:0007669"/>
    <property type="project" value="TreeGrafter"/>
</dbReference>
<organism evidence="8 9">
    <name type="scientific">Flagellimonas ochracea</name>
    <dbReference type="NCBI Taxonomy" id="2696472"/>
    <lineage>
        <taxon>Bacteria</taxon>
        <taxon>Pseudomonadati</taxon>
        <taxon>Bacteroidota</taxon>
        <taxon>Flavobacteriia</taxon>
        <taxon>Flavobacteriales</taxon>
        <taxon>Flavobacteriaceae</taxon>
        <taxon>Flagellimonas</taxon>
    </lineage>
</organism>
<feature type="transmembrane region" description="Helical" evidence="7">
    <location>
        <begin position="372"/>
        <end position="394"/>
    </location>
</feature>
<reference evidence="8" key="1">
    <citation type="submission" date="2020-01" db="EMBL/GenBank/DDBJ databases">
        <title>Muricauda ochracea sp. nov., isolated from a tidal flat of Garorim bay in Korea.</title>
        <authorList>
            <person name="Kim D."/>
            <person name="Yoo Y."/>
            <person name="Kim J.-J."/>
        </authorList>
    </citation>
    <scope>NUCLEOTIDE SEQUENCE</scope>
    <source>
        <strain evidence="8">JGD-17</strain>
    </source>
</reference>
<name>A0A964TC84_9FLAO</name>
<keyword evidence="5 7" id="KW-1133">Transmembrane helix</keyword>
<dbReference type="NCBIfam" id="NF037982">
    <property type="entry name" value="Nramp_1"/>
    <property type="match status" value="1"/>
</dbReference>
<comment type="subcellular location">
    <subcellularLocation>
        <location evidence="1">Membrane</location>
        <topology evidence="1">Multi-pass membrane protein</topology>
    </subcellularLocation>
</comment>
<gene>
    <name evidence="8" type="ORF">GTQ34_02750</name>
</gene>
<feature type="transmembrane region" description="Helical" evidence="7">
    <location>
        <begin position="146"/>
        <end position="165"/>
    </location>
</feature>
<protein>
    <submittedName>
        <fullName evidence="8">Divalent metal cation transporter</fullName>
    </submittedName>
</protein>
<feature type="transmembrane region" description="Helical" evidence="7">
    <location>
        <begin position="337"/>
        <end position="360"/>
    </location>
</feature>
<dbReference type="EMBL" id="JAAABI010000001">
    <property type="protein sequence ID" value="NAY90826.1"/>
    <property type="molecule type" value="Genomic_DNA"/>
</dbReference>
<feature type="transmembrane region" description="Helical" evidence="7">
    <location>
        <begin position="185"/>
        <end position="206"/>
    </location>
</feature>
<dbReference type="AlphaFoldDB" id="A0A964TC84"/>
<evidence type="ECO:0000256" key="4">
    <source>
        <dbReference type="ARBA" id="ARBA00022847"/>
    </source>
</evidence>
<dbReference type="Proteomes" id="UP000667650">
    <property type="component" value="Unassembled WGS sequence"/>
</dbReference>
<feature type="transmembrane region" description="Helical" evidence="7">
    <location>
        <begin position="227"/>
        <end position="249"/>
    </location>
</feature>
<keyword evidence="3 7" id="KW-0812">Transmembrane</keyword>
<dbReference type="PRINTS" id="PR00447">
    <property type="entry name" value="NATRESASSCMP"/>
</dbReference>
<sequence length="400" mass="42827">MGIFKKIGPGILIAAAFVGPGTLTVCTLAGVRFGYTLLWALTLSIFATIVLQGMASRVGLVTQRGLAGVVKKELKNPWLRNTVIIIILAAILVGNAAYEAGNIGGASLGLAQLFQNQELTAWNPLIIGILTFFLLWMGTYKMLEKVFIGLVATMGLCFVICALLAKPSAMAILKGALVPQLPTESLLTVIALVGTTVVPYNLFLHASLVKEKWKSETALKSVKWDTIISVSLGGLVSMAILITASAAPIQEVTGAADMARGLEPLFGKMATYIMSIGLLAAGITSAITAPLAAAFVASSCFGWNANMQDKRFRMVWAVVLFFGVFFLSFDIKPIEVIQFAQVANGVLLPVMAILLLWMVNRKSVMGQFRNSTAQNIFGLIIVVFTLFLGIKSIFKVIGLF</sequence>
<dbReference type="GO" id="GO:0005886">
    <property type="term" value="C:plasma membrane"/>
    <property type="evidence" value="ECO:0007669"/>
    <property type="project" value="TreeGrafter"/>
</dbReference>
<evidence type="ECO:0000313" key="9">
    <source>
        <dbReference type="Proteomes" id="UP000667650"/>
    </source>
</evidence>
<evidence type="ECO:0000256" key="7">
    <source>
        <dbReference type="SAM" id="Phobius"/>
    </source>
</evidence>
<dbReference type="PANTHER" id="PTHR11706">
    <property type="entry name" value="SOLUTE CARRIER PROTEIN FAMILY 11 MEMBER"/>
    <property type="match status" value="1"/>
</dbReference>
<dbReference type="InterPro" id="IPR001046">
    <property type="entry name" value="NRAMP_fam"/>
</dbReference>
<keyword evidence="2" id="KW-0813">Transport</keyword>
<comment type="caution">
    <text evidence="8">The sequence shown here is derived from an EMBL/GenBank/DDBJ whole genome shotgun (WGS) entry which is preliminary data.</text>
</comment>
<feature type="transmembrane region" description="Helical" evidence="7">
    <location>
        <begin position="12"/>
        <end position="31"/>
    </location>
</feature>
<feature type="transmembrane region" description="Helical" evidence="7">
    <location>
        <begin position="314"/>
        <end position="331"/>
    </location>
</feature>
<dbReference type="GO" id="GO:0015293">
    <property type="term" value="F:symporter activity"/>
    <property type="evidence" value="ECO:0007669"/>
    <property type="project" value="UniProtKB-KW"/>
</dbReference>
<proteinExistence type="predicted"/>
<keyword evidence="9" id="KW-1185">Reference proteome</keyword>
<evidence type="ECO:0000256" key="6">
    <source>
        <dbReference type="ARBA" id="ARBA00023136"/>
    </source>
</evidence>
<evidence type="ECO:0000256" key="3">
    <source>
        <dbReference type="ARBA" id="ARBA00022692"/>
    </source>
</evidence>
<evidence type="ECO:0000256" key="1">
    <source>
        <dbReference type="ARBA" id="ARBA00004141"/>
    </source>
</evidence>
<accession>A0A964TC84</accession>
<dbReference type="GO" id="GO:0034755">
    <property type="term" value="P:iron ion transmembrane transport"/>
    <property type="evidence" value="ECO:0007669"/>
    <property type="project" value="TreeGrafter"/>
</dbReference>
<evidence type="ECO:0000313" key="8">
    <source>
        <dbReference type="EMBL" id="NAY90826.1"/>
    </source>
</evidence>
<evidence type="ECO:0000256" key="2">
    <source>
        <dbReference type="ARBA" id="ARBA00022448"/>
    </source>
</evidence>
<keyword evidence="6 7" id="KW-0472">Membrane</keyword>
<evidence type="ECO:0000256" key="5">
    <source>
        <dbReference type="ARBA" id="ARBA00022989"/>
    </source>
</evidence>
<feature type="transmembrane region" description="Helical" evidence="7">
    <location>
        <begin position="37"/>
        <end position="60"/>
    </location>
</feature>
<dbReference type="Pfam" id="PF01566">
    <property type="entry name" value="Nramp"/>
    <property type="match status" value="1"/>
</dbReference>
<feature type="transmembrane region" description="Helical" evidence="7">
    <location>
        <begin position="269"/>
        <end position="302"/>
    </location>
</feature>
<dbReference type="PANTHER" id="PTHR11706:SF33">
    <property type="entry name" value="NATURAL RESISTANCE-ASSOCIATED MACROPHAGE PROTEIN 2"/>
    <property type="match status" value="1"/>
</dbReference>
<keyword evidence="4" id="KW-0769">Symport</keyword>
<feature type="transmembrane region" description="Helical" evidence="7">
    <location>
        <begin position="81"/>
        <end position="101"/>
    </location>
</feature>
<dbReference type="GO" id="GO:0005384">
    <property type="term" value="F:manganese ion transmembrane transporter activity"/>
    <property type="evidence" value="ECO:0007669"/>
    <property type="project" value="TreeGrafter"/>
</dbReference>
<feature type="transmembrane region" description="Helical" evidence="7">
    <location>
        <begin position="121"/>
        <end position="139"/>
    </location>
</feature>